<evidence type="ECO:0000256" key="3">
    <source>
        <dbReference type="ARBA" id="ARBA00011977"/>
    </source>
</evidence>
<dbReference type="GO" id="GO:0043527">
    <property type="term" value="C:tRNA methyltransferase complex"/>
    <property type="evidence" value="ECO:0007669"/>
    <property type="project" value="TreeGrafter"/>
</dbReference>
<protein>
    <recommendedName>
        <fullName evidence="3">tRNA (guanine(46)-N(7))-methyltransferase</fullName>
        <ecNumber evidence="3">2.1.1.33</ecNumber>
    </recommendedName>
</protein>
<dbReference type="RefSeq" id="WP_206292151.1">
    <property type="nucleotide sequence ID" value="NZ_CP063458.1"/>
</dbReference>
<dbReference type="Gene3D" id="3.40.50.150">
    <property type="entry name" value="Vaccinia Virus protein VP39"/>
    <property type="match status" value="1"/>
</dbReference>
<evidence type="ECO:0000256" key="5">
    <source>
        <dbReference type="ARBA" id="ARBA00022679"/>
    </source>
</evidence>
<dbReference type="EC" id="2.1.1.33" evidence="3"/>
<evidence type="ECO:0000256" key="4">
    <source>
        <dbReference type="ARBA" id="ARBA00022603"/>
    </source>
</evidence>
<evidence type="ECO:0000313" key="8">
    <source>
        <dbReference type="EMBL" id="QOV89131.1"/>
    </source>
</evidence>
<proteinExistence type="predicted"/>
<dbReference type="Pfam" id="PF02390">
    <property type="entry name" value="Methyltransf_4"/>
    <property type="match status" value="1"/>
</dbReference>
<name>A0A7M2WWA9_9BACT</name>
<evidence type="ECO:0000256" key="2">
    <source>
        <dbReference type="ARBA" id="ARBA00003015"/>
    </source>
</evidence>
<keyword evidence="5" id="KW-0808">Transferase</keyword>
<keyword evidence="6" id="KW-0949">S-adenosyl-L-methionine</keyword>
<dbReference type="PANTHER" id="PTHR23417:SF14">
    <property type="entry name" value="PENTACOTRIPEPTIDE-REPEAT REGION OF PRORP DOMAIN-CONTAINING PROTEIN"/>
    <property type="match status" value="1"/>
</dbReference>
<dbReference type="InterPro" id="IPR003358">
    <property type="entry name" value="tRNA_(Gua-N-7)_MeTrfase_Trmb"/>
</dbReference>
<gene>
    <name evidence="8" type="ORF">IPV69_23400</name>
</gene>
<dbReference type="InterPro" id="IPR029063">
    <property type="entry name" value="SAM-dependent_MTases_sf"/>
</dbReference>
<sequence length="269" mass="30130">MSESSSPPNDALAHASEPVRVDSDLFRSRGSWRNEFECRIGNSFDGRITFEVGCFDAGFLCTIAARHPTMGFVGIDWKVKSLNEGASRVAAMGLKNVVLLRGRAQDLRQIFADGEVDEVWVFHPEPCDEPNQLKNRLIAEPFLGDVHAVLRPGGALVIKTDHPGYYQWVLGLLGLPEPAWFEAARQKKSVENGTPRVRARDLMRPADVPGPSSRIASQFEIAMTSADFWNDPAAMEHVQGRSFAGEKTLFESKFVRKRLPIYYAELRRR</sequence>
<evidence type="ECO:0000256" key="6">
    <source>
        <dbReference type="ARBA" id="ARBA00022691"/>
    </source>
</evidence>
<dbReference type="GO" id="GO:0008176">
    <property type="term" value="F:tRNA (guanine(46)-N7)-methyltransferase activity"/>
    <property type="evidence" value="ECO:0007669"/>
    <property type="project" value="UniProtKB-EC"/>
</dbReference>
<dbReference type="AlphaFoldDB" id="A0A7M2WWA9"/>
<accession>A0A7M2WWA9</accession>
<evidence type="ECO:0000256" key="1">
    <source>
        <dbReference type="ARBA" id="ARBA00000142"/>
    </source>
</evidence>
<keyword evidence="4" id="KW-0489">Methyltransferase</keyword>
<dbReference type="PROSITE" id="PS51625">
    <property type="entry name" value="SAM_MT_TRMB"/>
    <property type="match status" value="1"/>
</dbReference>
<dbReference type="Proteomes" id="UP000593765">
    <property type="component" value="Chromosome"/>
</dbReference>
<dbReference type="EMBL" id="CP063458">
    <property type="protein sequence ID" value="QOV89131.1"/>
    <property type="molecule type" value="Genomic_DNA"/>
</dbReference>
<reference evidence="8 9" key="1">
    <citation type="submission" date="2020-10" db="EMBL/GenBank/DDBJ databases">
        <title>Wide distribution of Phycisphaera-like planctomycetes from WD2101 soil group in peatlands and genome analysis of the first cultivated representative.</title>
        <authorList>
            <person name="Dedysh S.N."/>
            <person name="Beletsky A.V."/>
            <person name="Ivanova A."/>
            <person name="Kulichevskaya I.S."/>
            <person name="Suzina N.E."/>
            <person name="Philippov D.A."/>
            <person name="Rakitin A.L."/>
            <person name="Mardanov A.V."/>
            <person name="Ravin N.V."/>
        </authorList>
    </citation>
    <scope>NUCLEOTIDE SEQUENCE [LARGE SCALE GENOMIC DNA]</scope>
    <source>
        <strain evidence="8 9">M1803</strain>
    </source>
</reference>
<comment type="catalytic activity">
    <reaction evidence="1">
        <text>guanosine(46) in tRNA + S-adenosyl-L-methionine = N(7)-methylguanosine(46) in tRNA + S-adenosyl-L-homocysteine</text>
        <dbReference type="Rhea" id="RHEA:42708"/>
        <dbReference type="Rhea" id="RHEA-COMP:10188"/>
        <dbReference type="Rhea" id="RHEA-COMP:10189"/>
        <dbReference type="ChEBI" id="CHEBI:57856"/>
        <dbReference type="ChEBI" id="CHEBI:59789"/>
        <dbReference type="ChEBI" id="CHEBI:74269"/>
        <dbReference type="ChEBI" id="CHEBI:74480"/>
        <dbReference type="EC" id="2.1.1.33"/>
    </reaction>
</comment>
<dbReference type="SUPFAM" id="SSF53335">
    <property type="entry name" value="S-adenosyl-L-methionine-dependent methyltransferases"/>
    <property type="match status" value="1"/>
</dbReference>
<dbReference type="KEGG" id="hbs:IPV69_23400"/>
<evidence type="ECO:0000313" key="9">
    <source>
        <dbReference type="Proteomes" id="UP000593765"/>
    </source>
</evidence>
<comment type="function">
    <text evidence="2">Catalyzes the formation of N(7)-methylguanine at position 46 (m7G46) in tRNA.</text>
</comment>
<dbReference type="CDD" id="cd02440">
    <property type="entry name" value="AdoMet_MTases"/>
    <property type="match status" value="1"/>
</dbReference>
<keyword evidence="9" id="KW-1185">Reference proteome</keyword>
<organism evidence="8 9">
    <name type="scientific">Humisphaera borealis</name>
    <dbReference type="NCBI Taxonomy" id="2807512"/>
    <lineage>
        <taxon>Bacteria</taxon>
        <taxon>Pseudomonadati</taxon>
        <taxon>Planctomycetota</taxon>
        <taxon>Phycisphaerae</taxon>
        <taxon>Tepidisphaerales</taxon>
        <taxon>Tepidisphaeraceae</taxon>
        <taxon>Humisphaera</taxon>
    </lineage>
</organism>
<evidence type="ECO:0000256" key="7">
    <source>
        <dbReference type="ARBA" id="ARBA00022694"/>
    </source>
</evidence>
<keyword evidence="7" id="KW-0819">tRNA processing</keyword>
<dbReference type="PANTHER" id="PTHR23417">
    <property type="entry name" value="3-DEOXY-D-MANNO-OCTULOSONIC-ACID TRANSFERASE/TRNA GUANINE-N 7 - -METHYLTRANSFERASE"/>
    <property type="match status" value="1"/>
</dbReference>